<comment type="similarity">
    <text evidence="1">Belongs to the eukaryotic/archaeal PrmC-related family.</text>
</comment>
<dbReference type="AlphaFoldDB" id="A0AAI8TXA6"/>
<dbReference type="Gene3D" id="3.40.50.150">
    <property type="entry name" value="Vaccinia Virus protein VP39"/>
    <property type="match status" value="1"/>
</dbReference>
<dbReference type="PANTHER" id="PTHR45875">
    <property type="entry name" value="METHYLTRANSFERASE N6AMT1"/>
    <property type="match status" value="1"/>
</dbReference>
<dbReference type="GO" id="GO:0035657">
    <property type="term" value="C:eRF1 methyltransferase complex"/>
    <property type="evidence" value="ECO:0007669"/>
    <property type="project" value="TreeGrafter"/>
</dbReference>
<proteinExistence type="inferred from homology"/>
<dbReference type="InterPro" id="IPR004557">
    <property type="entry name" value="PrmC-related"/>
</dbReference>
<gene>
    <name evidence="5" type="primary">prmC_2</name>
    <name evidence="5" type="ORF">hbim_04230</name>
</gene>
<keyword evidence="3 5" id="KW-0808">Transferase</keyword>
<keyword evidence="2 5" id="KW-0489">Methyltransferase</keyword>
<dbReference type="Pfam" id="PF06325">
    <property type="entry name" value="PrmA"/>
    <property type="match status" value="1"/>
</dbReference>
<evidence type="ECO:0000256" key="2">
    <source>
        <dbReference type="ARBA" id="ARBA00022603"/>
    </source>
</evidence>
<organism evidence="5 6">
    <name type="scientific">Mycolicibacterium mageritense</name>
    <name type="common">Mycobacterium mageritense</name>
    <dbReference type="NCBI Taxonomy" id="53462"/>
    <lineage>
        <taxon>Bacteria</taxon>
        <taxon>Bacillati</taxon>
        <taxon>Actinomycetota</taxon>
        <taxon>Actinomycetes</taxon>
        <taxon>Mycobacteriales</taxon>
        <taxon>Mycobacteriaceae</taxon>
        <taxon>Mycolicibacterium</taxon>
    </lineage>
</organism>
<evidence type="ECO:0000256" key="4">
    <source>
        <dbReference type="ARBA" id="ARBA00022691"/>
    </source>
</evidence>
<evidence type="ECO:0000313" key="5">
    <source>
        <dbReference type="EMBL" id="BDY30287.1"/>
    </source>
</evidence>
<dbReference type="Proteomes" id="UP001241092">
    <property type="component" value="Chromosome"/>
</dbReference>
<dbReference type="GO" id="GO:0003676">
    <property type="term" value="F:nucleic acid binding"/>
    <property type="evidence" value="ECO:0007669"/>
    <property type="project" value="InterPro"/>
</dbReference>
<keyword evidence="4" id="KW-0949">S-adenosyl-L-methionine</keyword>
<protein>
    <submittedName>
        <fullName evidence="5">Release factor glutamine methyltransferase</fullName>
        <ecNumber evidence="5">2.1.1.297</ecNumber>
    </submittedName>
</protein>
<evidence type="ECO:0000313" key="6">
    <source>
        <dbReference type="Proteomes" id="UP001241092"/>
    </source>
</evidence>
<dbReference type="PANTHER" id="PTHR45875:SF1">
    <property type="entry name" value="METHYLTRANSFERASE N6AMT1"/>
    <property type="match status" value="1"/>
</dbReference>
<evidence type="ECO:0000256" key="1">
    <source>
        <dbReference type="ARBA" id="ARBA00006149"/>
    </source>
</evidence>
<dbReference type="InterPro" id="IPR052190">
    <property type="entry name" value="Euk-Arch_PrmC-MTase"/>
</dbReference>
<dbReference type="PROSITE" id="PS00092">
    <property type="entry name" value="N6_MTASE"/>
    <property type="match status" value="1"/>
</dbReference>
<dbReference type="EMBL" id="AP027452">
    <property type="protein sequence ID" value="BDY30287.1"/>
    <property type="molecule type" value="Genomic_DNA"/>
</dbReference>
<dbReference type="InterPro" id="IPR002052">
    <property type="entry name" value="DNA_methylase_N6_adenine_CS"/>
</dbReference>
<dbReference type="CDD" id="cd02440">
    <property type="entry name" value="AdoMet_MTases"/>
    <property type="match status" value="1"/>
</dbReference>
<dbReference type="InterPro" id="IPR029063">
    <property type="entry name" value="SAM-dependent_MTases_sf"/>
</dbReference>
<accession>A0AAI8TXA6</accession>
<dbReference type="GO" id="GO:0032259">
    <property type="term" value="P:methylation"/>
    <property type="evidence" value="ECO:0007669"/>
    <property type="project" value="UniProtKB-KW"/>
</dbReference>
<dbReference type="NCBIfam" id="TIGR00537">
    <property type="entry name" value="hemK_rel_arch"/>
    <property type="match status" value="1"/>
</dbReference>
<dbReference type="RefSeq" id="WP_286211255.1">
    <property type="nucleotide sequence ID" value="NZ_AP027452.1"/>
</dbReference>
<name>A0AAI8TXA6_MYCME</name>
<dbReference type="EC" id="2.1.1.297" evidence="5"/>
<sequence length="222" mass="23004">MTAVAGEGVYPPQEDSLLLIDALERSGAVPGRRVVDLCTGSGVVAIAAARLGAQTVTALDICPHAVRCATANVLAAGVSVGVRLGSWSQALDDAPYDLVVCNPPYVPIGSAVDAATVAPWAGPDTAWNGGADGRAILDPLCDTAPALLGDGGTLLLVQSEFADVEQSLVRLGKAGMTAEVFASQWIPWGPVVSSQAGWLKQTGRLRHDRRDERLVVIRADKS</sequence>
<dbReference type="GO" id="GO:0102559">
    <property type="term" value="F:peptide chain release factor N(5)-glutamine methyltransferase activity"/>
    <property type="evidence" value="ECO:0007669"/>
    <property type="project" value="UniProtKB-EC"/>
</dbReference>
<dbReference type="SUPFAM" id="SSF53335">
    <property type="entry name" value="S-adenosyl-L-methionine-dependent methyltransferases"/>
    <property type="match status" value="1"/>
</dbReference>
<reference evidence="5" key="1">
    <citation type="submission" date="2023-03" db="EMBL/GenBank/DDBJ databases">
        <title>Draft genome sequence of a Mycolicibacterium mageritense strain H4_3_1 isolated from a hybrid biological-inorganic system reactor.</title>
        <authorList>
            <person name="Feng X."/>
            <person name="Kazama D."/>
            <person name="Sato K."/>
            <person name="Kobayashi H."/>
        </authorList>
    </citation>
    <scope>NUCLEOTIDE SEQUENCE</scope>
    <source>
        <strain evidence="5">H4_3_1</strain>
    </source>
</reference>
<evidence type="ECO:0000256" key="3">
    <source>
        <dbReference type="ARBA" id="ARBA00022679"/>
    </source>
</evidence>